<dbReference type="CDD" id="cd07379">
    <property type="entry name" value="MPP_239FB"/>
    <property type="match status" value="1"/>
</dbReference>
<proteinExistence type="predicted"/>
<gene>
    <name evidence="2" type="ORF">THRCLA_07288</name>
</gene>
<comment type="caution">
    <text evidence="2">The sequence shown here is derived from an EMBL/GenBank/DDBJ whole genome shotgun (WGS) entry which is preliminary data.</text>
</comment>
<dbReference type="EMBL" id="JNBS01001971">
    <property type="protein sequence ID" value="OQR96432.1"/>
    <property type="molecule type" value="Genomic_DNA"/>
</dbReference>
<dbReference type="InterPro" id="IPR029052">
    <property type="entry name" value="Metallo-depent_PP-like"/>
</dbReference>
<dbReference type="PANTHER" id="PTHR12905:SF0">
    <property type="entry name" value="CALCINEURIN-LIKE PHOSPHOESTERASE DOMAIN-CONTAINING PROTEIN"/>
    <property type="match status" value="1"/>
</dbReference>
<dbReference type="SUPFAM" id="SSF56300">
    <property type="entry name" value="Metallo-dependent phosphatases"/>
    <property type="match status" value="1"/>
</dbReference>
<reference evidence="2 3" key="1">
    <citation type="journal article" date="2014" name="Genome Biol. Evol.">
        <title>The secreted proteins of Achlya hypogyna and Thraustotheca clavata identify the ancestral oomycete secretome and reveal gene acquisitions by horizontal gene transfer.</title>
        <authorList>
            <person name="Misner I."/>
            <person name="Blouin N."/>
            <person name="Leonard G."/>
            <person name="Richards T.A."/>
            <person name="Lane C.E."/>
        </authorList>
    </citation>
    <scope>NUCLEOTIDE SEQUENCE [LARGE SCALE GENOMIC DNA]</scope>
    <source>
        <strain evidence="2 3">ATCC 34112</strain>
    </source>
</reference>
<keyword evidence="3" id="KW-1185">Reference proteome</keyword>
<dbReference type="Pfam" id="PF00149">
    <property type="entry name" value="Metallophos"/>
    <property type="match status" value="1"/>
</dbReference>
<evidence type="ECO:0000313" key="2">
    <source>
        <dbReference type="EMBL" id="OQR96432.1"/>
    </source>
</evidence>
<dbReference type="Proteomes" id="UP000243217">
    <property type="component" value="Unassembled WGS sequence"/>
</dbReference>
<name>A0A1V9ZEN2_9STRA</name>
<dbReference type="Gene3D" id="3.60.21.10">
    <property type="match status" value="1"/>
</dbReference>
<dbReference type="GO" id="GO:0016787">
    <property type="term" value="F:hydrolase activity"/>
    <property type="evidence" value="ECO:0007669"/>
    <property type="project" value="InterPro"/>
</dbReference>
<dbReference type="InterPro" id="IPR051693">
    <property type="entry name" value="UPF0046_metallophosphoest"/>
</dbReference>
<accession>A0A1V9ZEN2</accession>
<feature type="domain" description="Calcineurin-like phosphoesterase" evidence="1">
    <location>
        <begin position="1"/>
        <end position="192"/>
    </location>
</feature>
<dbReference type="PANTHER" id="PTHR12905">
    <property type="entry name" value="METALLOPHOSPHOESTERASE"/>
    <property type="match status" value="1"/>
</dbReference>
<dbReference type="InterPro" id="IPR004843">
    <property type="entry name" value="Calcineurin-like_PHP"/>
</dbReference>
<sequence length="224" mass="25478">MRVVCISDTHNKHYQLEVPDGDILIHAGDFTSCGTHNEIRNFTEWLGRLPHRHKLVIAGNHELTLDTKWYKEAGKNFHPMNQDSEIAKQLLQNCTYLENQAIEIDGVHFYGSPYSPIIPSNPMAFSTLAGSHAKAIWNQIPENTDVLITHSPPHGILDINVRGYHCGDEDLLEIIQSRVRPKYHIFGHIHECYGSKTIDTTTFINAASLSQRRKCENKPIVFDI</sequence>
<evidence type="ECO:0000259" key="1">
    <source>
        <dbReference type="Pfam" id="PF00149"/>
    </source>
</evidence>
<dbReference type="OrthoDB" id="630188at2759"/>
<protein>
    <submittedName>
        <fullName evidence="2">Calcineurin-like phosphoesterase</fullName>
    </submittedName>
</protein>
<dbReference type="AlphaFoldDB" id="A0A1V9ZEN2"/>
<evidence type="ECO:0000313" key="3">
    <source>
        <dbReference type="Proteomes" id="UP000243217"/>
    </source>
</evidence>
<organism evidence="2 3">
    <name type="scientific">Thraustotheca clavata</name>
    <dbReference type="NCBI Taxonomy" id="74557"/>
    <lineage>
        <taxon>Eukaryota</taxon>
        <taxon>Sar</taxon>
        <taxon>Stramenopiles</taxon>
        <taxon>Oomycota</taxon>
        <taxon>Saprolegniomycetes</taxon>
        <taxon>Saprolegniales</taxon>
        <taxon>Achlyaceae</taxon>
        <taxon>Thraustotheca</taxon>
    </lineage>
</organism>